<reference evidence="2" key="1">
    <citation type="journal article" date="2017" name="Nature">
        <title>The sunflower genome provides insights into oil metabolism, flowering and Asterid evolution.</title>
        <authorList>
            <person name="Badouin H."/>
            <person name="Gouzy J."/>
            <person name="Grassa C.J."/>
            <person name="Murat F."/>
            <person name="Staton S.E."/>
            <person name="Cottret L."/>
            <person name="Lelandais-Briere C."/>
            <person name="Owens G.L."/>
            <person name="Carrere S."/>
            <person name="Mayjonade B."/>
            <person name="Legrand L."/>
            <person name="Gill N."/>
            <person name="Kane N.C."/>
            <person name="Bowers J.E."/>
            <person name="Hubner S."/>
            <person name="Bellec A."/>
            <person name="Berard A."/>
            <person name="Berges H."/>
            <person name="Blanchet N."/>
            <person name="Boniface M.C."/>
            <person name="Brunel D."/>
            <person name="Catrice O."/>
            <person name="Chaidir N."/>
            <person name="Claudel C."/>
            <person name="Donnadieu C."/>
            <person name="Faraut T."/>
            <person name="Fievet G."/>
            <person name="Helmstetter N."/>
            <person name="King M."/>
            <person name="Knapp S.J."/>
            <person name="Lai Z."/>
            <person name="Le Paslier M.C."/>
            <person name="Lippi Y."/>
            <person name="Lorenzon L."/>
            <person name="Mandel J.R."/>
            <person name="Marage G."/>
            <person name="Marchand G."/>
            <person name="Marquand E."/>
            <person name="Bret-Mestries E."/>
            <person name="Morien E."/>
            <person name="Nambeesan S."/>
            <person name="Nguyen T."/>
            <person name="Pegot-Espagnet P."/>
            <person name="Pouilly N."/>
            <person name="Raftis F."/>
            <person name="Sallet E."/>
            <person name="Schiex T."/>
            <person name="Thomas J."/>
            <person name="Vandecasteele C."/>
            <person name="Vares D."/>
            <person name="Vear F."/>
            <person name="Vautrin S."/>
            <person name="Crespi M."/>
            <person name="Mangin B."/>
            <person name="Burke J.M."/>
            <person name="Salse J."/>
            <person name="Munos S."/>
            <person name="Vincourt P."/>
            <person name="Rieseberg L.H."/>
            <person name="Langlade N.B."/>
        </authorList>
    </citation>
    <scope>NUCLEOTIDE SEQUENCE</scope>
    <source>
        <tissue evidence="2">Leaves</tissue>
    </source>
</reference>
<gene>
    <name evidence="2" type="ORF">HanXRQr2_Chr09g0377121</name>
</gene>
<dbReference type="AlphaFoldDB" id="A0A9K3I4I0"/>
<dbReference type="Proteomes" id="UP000215914">
    <property type="component" value="Unassembled WGS sequence"/>
</dbReference>
<dbReference type="Gramene" id="mRNA:HanXRQr2_Chr09g0377121">
    <property type="protein sequence ID" value="CDS:HanXRQr2_Chr09g0377121.1"/>
    <property type="gene ID" value="HanXRQr2_Chr09g0377121"/>
</dbReference>
<reference evidence="2" key="2">
    <citation type="submission" date="2020-06" db="EMBL/GenBank/DDBJ databases">
        <title>Helianthus annuus Genome sequencing and assembly Release 2.</title>
        <authorList>
            <person name="Gouzy J."/>
            <person name="Langlade N."/>
            <person name="Munos S."/>
        </authorList>
    </citation>
    <scope>NUCLEOTIDE SEQUENCE</scope>
    <source>
        <tissue evidence="2">Leaves</tissue>
    </source>
</reference>
<keyword evidence="3" id="KW-1185">Reference proteome</keyword>
<dbReference type="EMBL" id="MNCJ02000324">
    <property type="protein sequence ID" value="KAF5789932.1"/>
    <property type="molecule type" value="Genomic_DNA"/>
</dbReference>
<evidence type="ECO:0000256" key="1">
    <source>
        <dbReference type="SAM" id="Phobius"/>
    </source>
</evidence>
<keyword evidence="1" id="KW-0812">Transmembrane</keyword>
<keyword evidence="1" id="KW-0472">Membrane</keyword>
<accession>A0A9K3I4I0</accession>
<evidence type="ECO:0000313" key="3">
    <source>
        <dbReference type="Proteomes" id="UP000215914"/>
    </source>
</evidence>
<evidence type="ECO:0000313" key="2">
    <source>
        <dbReference type="EMBL" id="KAF5789932.1"/>
    </source>
</evidence>
<sequence>MCWCSWRAHKTIIIIASHDQVFVSFNHHFRHKGNLKLNIHFLIFHVFLPTYYFTNLNM</sequence>
<name>A0A9K3I4I0_HELAN</name>
<protein>
    <submittedName>
        <fullName evidence="2">Uncharacterized protein</fullName>
    </submittedName>
</protein>
<keyword evidence="1" id="KW-1133">Transmembrane helix</keyword>
<organism evidence="2 3">
    <name type="scientific">Helianthus annuus</name>
    <name type="common">Common sunflower</name>
    <dbReference type="NCBI Taxonomy" id="4232"/>
    <lineage>
        <taxon>Eukaryota</taxon>
        <taxon>Viridiplantae</taxon>
        <taxon>Streptophyta</taxon>
        <taxon>Embryophyta</taxon>
        <taxon>Tracheophyta</taxon>
        <taxon>Spermatophyta</taxon>
        <taxon>Magnoliopsida</taxon>
        <taxon>eudicotyledons</taxon>
        <taxon>Gunneridae</taxon>
        <taxon>Pentapetalae</taxon>
        <taxon>asterids</taxon>
        <taxon>campanulids</taxon>
        <taxon>Asterales</taxon>
        <taxon>Asteraceae</taxon>
        <taxon>Asteroideae</taxon>
        <taxon>Heliantheae alliance</taxon>
        <taxon>Heliantheae</taxon>
        <taxon>Helianthus</taxon>
    </lineage>
</organism>
<proteinExistence type="predicted"/>
<comment type="caution">
    <text evidence="2">The sequence shown here is derived from an EMBL/GenBank/DDBJ whole genome shotgun (WGS) entry which is preliminary data.</text>
</comment>
<feature type="transmembrane region" description="Helical" evidence="1">
    <location>
        <begin position="37"/>
        <end position="54"/>
    </location>
</feature>